<evidence type="ECO:0000256" key="1">
    <source>
        <dbReference type="SAM" id="Phobius"/>
    </source>
</evidence>
<feature type="transmembrane region" description="Helical" evidence="1">
    <location>
        <begin position="35"/>
        <end position="57"/>
    </location>
</feature>
<dbReference type="Pfam" id="PF00990">
    <property type="entry name" value="GGDEF"/>
    <property type="match status" value="1"/>
</dbReference>
<dbReference type="Pfam" id="PF08447">
    <property type="entry name" value="PAS_3"/>
    <property type="match status" value="1"/>
</dbReference>
<dbReference type="InterPro" id="IPR013655">
    <property type="entry name" value="PAS_fold_3"/>
</dbReference>
<evidence type="ECO:0008006" key="7">
    <source>
        <dbReference type="Google" id="ProtNLM"/>
    </source>
</evidence>
<dbReference type="NCBIfam" id="TIGR00229">
    <property type="entry name" value="sensory_box"/>
    <property type="match status" value="1"/>
</dbReference>
<dbReference type="InterPro" id="IPR000014">
    <property type="entry name" value="PAS"/>
</dbReference>
<dbReference type="PROSITE" id="PS50887">
    <property type="entry name" value="GGDEF"/>
    <property type="match status" value="1"/>
</dbReference>
<dbReference type="InterPro" id="IPR052155">
    <property type="entry name" value="Biofilm_reg_signaling"/>
</dbReference>
<dbReference type="SUPFAM" id="SSF55785">
    <property type="entry name" value="PYP-like sensor domain (PAS domain)"/>
    <property type="match status" value="1"/>
</dbReference>
<gene>
    <name evidence="5" type="ORF">DEM34_19070</name>
</gene>
<dbReference type="SMART" id="SM00267">
    <property type="entry name" value="GGDEF"/>
    <property type="match status" value="1"/>
</dbReference>
<dbReference type="Pfam" id="PF00563">
    <property type="entry name" value="EAL"/>
    <property type="match status" value="1"/>
</dbReference>
<evidence type="ECO:0000259" key="3">
    <source>
        <dbReference type="PROSITE" id="PS50883"/>
    </source>
</evidence>
<organism evidence="5 6">
    <name type="scientific">Sediminicurvatus halobius</name>
    <dbReference type="NCBI Taxonomy" id="2182432"/>
    <lineage>
        <taxon>Bacteria</taxon>
        <taxon>Pseudomonadati</taxon>
        <taxon>Pseudomonadota</taxon>
        <taxon>Gammaproteobacteria</taxon>
        <taxon>Chromatiales</taxon>
        <taxon>Ectothiorhodospiraceae</taxon>
        <taxon>Sediminicurvatus</taxon>
    </lineage>
</organism>
<dbReference type="InterPro" id="IPR001633">
    <property type="entry name" value="EAL_dom"/>
</dbReference>
<dbReference type="Gene3D" id="3.20.20.450">
    <property type="entry name" value="EAL domain"/>
    <property type="match status" value="1"/>
</dbReference>
<dbReference type="PANTHER" id="PTHR44757">
    <property type="entry name" value="DIGUANYLATE CYCLASE DGCP"/>
    <property type="match status" value="1"/>
</dbReference>
<keyword evidence="6" id="KW-1185">Reference proteome</keyword>
<dbReference type="InterPro" id="IPR035919">
    <property type="entry name" value="EAL_sf"/>
</dbReference>
<evidence type="ECO:0000259" key="2">
    <source>
        <dbReference type="PROSITE" id="PS50112"/>
    </source>
</evidence>
<dbReference type="CDD" id="cd01948">
    <property type="entry name" value="EAL"/>
    <property type="match status" value="1"/>
</dbReference>
<feature type="transmembrane region" description="Helical" evidence="1">
    <location>
        <begin position="180"/>
        <end position="202"/>
    </location>
</feature>
<evidence type="ECO:0000313" key="6">
    <source>
        <dbReference type="Proteomes" id="UP000245474"/>
    </source>
</evidence>
<dbReference type="InterPro" id="IPR000160">
    <property type="entry name" value="GGDEF_dom"/>
</dbReference>
<dbReference type="SUPFAM" id="SSF141868">
    <property type="entry name" value="EAL domain-like"/>
    <property type="match status" value="1"/>
</dbReference>
<feature type="domain" description="PAS" evidence="2">
    <location>
        <begin position="446"/>
        <end position="501"/>
    </location>
</feature>
<dbReference type="CDD" id="cd00130">
    <property type="entry name" value="PAS"/>
    <property type="match status" value="1"/>
</dbReference>
<dbReference type="InterPro" id="IPR043128">
    <property type="entry name" value="Rev_trsase/Diguanyl_cyclase"/>
</dbReference>
<keyword evidence="1" id="KW-1133">Transmembrane helix</keyword>
<dbReference type="Gene3D" id="3.30.70.270">
    <property type="match status" value="1"/>
</dbReference>
<evidence type="ECO:0000259" key="4">
    <source>
        <dbReference type="PROSITE" id="PS50887"/>
    </source>
</evidence>
<name>A0A2U2MVS7_9GAMM</name>
<sequence length="983" mass="107308">MREERGEWTVWPQPFGPRDGAGLVLLCVCAYAGNYFALSLFAGVDLLFGGVAVMYAALRRSLAETLLVAVVGSLHTLLLWGHPFGLLLFVIEAAFVHFGRHRFRVEIIACDALFWLLAGGPLVALLYRYGLGMDPLAVGLIALKQPINGLAYTAAASLIHHALLLRAAPRGGPLASRTRLADLLAPVMLAFMLVPTLALLWLHTDASYRERLARVSDALADRATYLVSRASVDLSAPETADQAREALFALGFRDLSVAVREGDGDVLGEAPAGWYTTRPVSRSVASGLEERRATEPGATMTRASSAYFAYARPIDTLPPRAETGRTLVLGVPAAPHVEHLQSMQVLALGLLCLLSGGGVLAAHGAGWRTGRLFRPLAAQLLRVPRAVKAGEPVHWSDFGVEELAALAHGARRMEQELATQLTAVAESEERFRAIATNLPGGVSRRVMDPGGNIRFTYLSPNYERVFGIPVERALREPGIMQEVIHPEDRASYRFALERSARFLAPLDTTFRVRLPGDEIRWVRTLGHPRKAGDGSVVWDGIAIDETARKEAESELEYLARHDVLTGVLNRKAIAGRLARLLESASSRSRVAVLYVDLDRTKWINDTLGHAAGDCVIREAAARIQGAVRDADHVGRYGGDEFVVLATGIASRSGAATVAERIATSLRAPVTVGDHRIELAATIGILLHPAEGDDAEEILRKADVALYEAKRVERGTWRFYEQALDADRDTRTVLVTQLHEALASGQLFLEYQPKVCLARGRVVGVEALVRWRHPEQGIIPPTQFIPLAEESGLIDELGDWVLRRACADLATWRSRSPREAPEQVSVNVSGIQLRTEALWHSVRRALSESGLNPEQLELEVTEGVFYDARASSLRRLSAAGVRLAIDDYGKGYSSLFVLRDLPANVVKIDRAFVANAQNRFADRAIIASTIALAHELGRSVVAEGVETQVQLQMLRNMGCDMVQGFLLAKPAIAAKVPKLCLMRW</sequence>
<dbReference type="PROSITE" id="PS50112">
    <property type="entry name" value="PAS"/>
    <property type="match status" value="1"/>
</dbReference>
<dbReference type="AlphaFoldDB" id="A0A2U2MVS7"/>
<reference evidence="5 6" key="1">
    <citation type="submission" date="2018-05" db="EMBL/GenBank/DDBJ databases">
        <title>Spiribacter halobius sp. nov., a moderately halophilic bacterium isolated from marine solar saltern.</title>
        <authorList>
            <person name="Zheng W.-S."/>
            <person name="Lu D.-C."/>
            <person name="Du Z.-J."/>
        </authorList>
    </citation>
    <scope>NUCLEOTIDE SEQUENCE [LARGE SCALE GENOMIC DNA]</scope>
    <source>
        <strain evidence="5 6">E85</strain>
    </source>
</reference>
<evidence type="ECO:0000313" key="5">
    <source>
        <dbReference type="EMBL" id="PWG60932.1"/>
    </source>
</evidence>
<dbReference type="SMART" id="SM00052">
    <property type="entry name" value="EAL"/>
    <property type="match status" value="1"/>
</dbReference>
<dbReference type="InterPro" id="IPR035965">
    <property type="entry name" value="PAS-like_dom_sf"/>
</dbReference>
<accession>A0A2U2MVS7</accession>
<feature type="domain" description="EAL" evidence="3">
    <location>
        <begin position="730"/>
        <end position="983"/>
    </location>
</feature>
<dbReference type="Proteomes" id="UP000245474">
    <property type="component" value="Unassembled WGS sequence"/>
</dbReference>
<feature type="transmembrane region" description="Helical" evidence="1">
    <location>
        <begin position="77"/>
        <end position="96"/>
    </location>
</feature>
<dbReference type="Gene3D" id="3.30.450.20">
    <property type="entry name" value="PAS domain"/>
    <property type="match status" value="1"/>
</dbReference>
<dbReference type="PROSITE" id="PS50883">
    <property type="entry name" value="EAL"/>
    <property type="match status" value="1"/>
</dbReference>
<dbReference type="NCBIfam" id="TIGR00254">
    <property type="entry name" value="GGDEF"/>
    <property type="match status" value="1"/>
</dbReference>
<dbReference type="CDD" id="cd01949">
    <property type="entry name" value="GGDEF"/>
    <property type="match status" value="1"/>
</dbReference>
<dbReference type="SUPFAM" id="SSF55073">
    <property type="entry name" value="Nucleotide cyclase"/>
    <property type="match status" value="1"/>
</dbReference>
<proteinExistence type="predicted"/>
<keyword evidence="1" id="KW-0472">Membrane</keyword>
<dbReference type="EMBL" id="QFFI01000065">
    <property type="protein sequence ID" value="PWG60932.1"/>
    <property type="molecule type" value="Genomic_DNA"/>
</dbReference>
<dbReference type="InterPro" id="IPR029787">
    <property type="entry name" value="Nucleotide_cyclase"/>
</dbReference>
<feature type="domain" description="GGDEF" evidence="4">
    <location>
        <begin position="588"/>
        <end position="721"/>
    </location>
</feature>
<keyword evidence="1" id="KW-0812">Transmembrane</keyword>
<dbReference type="PANTHER" id="PTHR44757:SF2">
    <property type="entry name" value="BIOFILM ARCHITECTURE MAINTENANCE PROTEIN MBAA"/>
    <property type="match status" value="1"/>
</dbReference>
<feature type="transmembrane region" description="Helical" evidence="1">
    <location>
        <begin position="108"/>
        <end position="129"/>
    </location>
</feature>
<protein>
    <recommendedName>
        <fullName evidence="7">EAL domain-containing protein</fullName>
    </recommendedName>
</protein>
<comment type="caution">
    <text evidence="5">The sequence shown here is derived from an EMBL/GenBank/DDBJ whole genome shotgun (WGS) entry which is preliminary data.</text>
</comment>